<feature type="transmembrane region" description="Helical" evidence="1">
    <location>
        <begin position="71"/>
        <end position="89"/>
    </location>
</feature>
<sequence length="103" mass="10864">MSVNTPNHVLRNEAQDGAVVGASVDRFAETKAAFKTTEFVVFLVAVVGVLVASALVGDSDGRGDVFLADKAWFYVTLLAIGYMASRGLAKAGVRAHRDASYDA</sequence>
<dbReference type="RefSeq" id="WP_311556019.1">
    <property type="nucleotide sequence ID" value="NZ_JAVREJ010000005.1"/>
</dbReference>
<comment type="caution">
    <text evidence="2">The sequence shown here is derived from an EMBL/GenBank/DDBJ whole genome shotgun (WGS) entry which is preliminary data.</text>
</comment>
<evidence type="ECO:0000313" key="3">
    <source>
        <dbReference type="Proteomes" id="UP001183202"/>
    </source>
</evidence>
<evidence type="ECO:0000256" key="1">
    <source>
        <dbReference type="SAM" id="Phobius"/>
    </source>
</evidence>
<feature type="transmembrane region" description="Helical" evidence="1">
    <location>
        <begin position="39"/>
        <end position="56"/>
    </location>
</feature>
<organism evidence="2 3">
    <name type="scientific">Pseudonocardia charpentierae</name>
    <dbReference type="NCBI Taxonomy" id="3075545"/>
    <lineage>
        <taxon>Bacteria</taxon>
        <taxon>Bacillati</taxon>
        <taxon>Actinomycetota</taxon>
        <taxon>Actinomycetes</taxon>
        <taxon>Pseudonocardiales</taxon>
        <taxon>Pseudonocardiaceae</taxon>
        <taxon>Pseudonocardia</taxon>
    </lineage>
</organism>
<keyword evidence="3" id="KW-1185">Reference proteome</keyword>
<evidence type="ECO:0000313" key="2">
    <source>
        <dbReference type="EMBL" id="MDT0349991.1"/>
    </source>
</evidence>
<gene>
    <name evidence="2" type="ORF">RM445_10695</name>
</gene>
<proteinExistence type="predicted"/>
<dbReference type="EMBL" id="JAVREJ010000005">
    <property type="protein sequence ID" value="MDT0349991.1"/>
    <property type="molecule type" value="Genomic_DNA"/>
</dbReference>
<name>A0ABU2N7T1_9PSEU</name>
<keyword evidence="1" id="KW-0812">Transmembrane</keyword>
<keyword evidence="1" id="KW-1133">Transmembrane helix</keyword>
<keyword evidence="1" id="KW-0472">Membrane</keyword>
<protein>
    <submittedName>
        <fullName evidence="2">Uncharacterized protein</fullName>
    </submittedName>
</protein>
<reference evidence="3" key="1">
    <citation type="submission" date="2023-07" db="EMBL/GenBank/DDBJ databases">
        <title>30 novel species of actinomycetes from the DSMZ collection.</title>
        <authorList>
            <person name="Nouioui I."/>
        </authorList>
    </citation>
    <scope>NUCLEOTIDE SEQUENCE [LARGE SCALE GENOMIC DNA]</scope>
    <source>
        <strain evidence="3">DSM 45834</strain>
    </source>
</reference>
<dbReference type="Proteomes" id="UP001183202">
    <property type="component" value="Unassembled WGS sequence"/>
</dbReference>
<accession>A0ABU2N7T1</accession>